<evidence type="ECO:0000256" key="7">
    <source>
        <dbReference type="ARBA" id="ARBA00022801"/>
    </source>
</evidence>
<dbReference type="InterPro" id="IPR013967">
    <property type="entry name" value="Rad54_N"/>
</dbReference>
<evidence type="ECO:0000256" key="9">
    <source>
        <dbReference type="ARBA" id="ARBA00022840"/>
    </source>
</evidence>
<keyword evidence="8" id="KW-0347">Helicase</keyword>
<evidence type="ECO:0000256" key="14">
    <source>
        <dbReference type="SAM" id="MobiDB-lite"/>
    </source>
</evidence>
<reference evidence="18" key="1">
    <citation type="submission" date="2016-05" db="EMBL/GenBank/DDBJ databases">
        <title>Comparative genomics of biotechnologically important yeasts.</title>
        <authorList>
            <consortium name="DOE Joint Genome Institute"/>
            <person name="Riley R."/>
            <person name="Haridas S."/>
            <person name="Wolfe K.H."/>
            <person name="Lopes M.R."/>
            <person name="Hittinger C.T."/>
            <person name="Goker M."/>
            <person name="Salamov A."/>
            <person name="Wisecaver J."/>
            <person name="Long T.M."/>
            <person name="Aerts A.L."/>
            <person name="Barry K."/>
            <person name="Choi C."/>
            <person name="Clum A."/>
            <person name="Coughlan A.Y."/>
            <person name="Deshpande S."/>
            <person name="Douglass A.P."/>
            <person name="Hanson S.J."/>
            <person name="Klenk H.-P."/>
            <person name="Labutti K."/>
            <person name="Lapidus A."/>
            <person name="Lindquist E."/>
            <person name="Lipzen A."/>
            <person name="Meier-Kolthoff J.P."/>
            <person name="Ohm R.A."/>
            <person name="Otillar R.P."/>
            <person name="Pangilinan J."/>
            <person name="Peng Y."/>
            <person name="Rokas A."/>
            <person name="Rosa C.A."/>
            <person name="Scheuner C."/>
            <person name="Sibirny A.A."/>
            <person name="Slot J.C."/>
            <person name="Stielow J.B."/>
            <person name="Sun H."/>
            <person name="Kurtzman C.P."/>
            <person name="Blackwell M."/>
            <person name="Grigoriev I.V."/>
            <person name="Jeffries T.W."/>
        </authorList>
    </citation>
    <scope>NUCLEOTIDE SEQUENCE [LARGE SCALE GENOMIC DNA]</scope>
    <source>
        <strain evidence="18">DSM 1968</strain>
    </source>
</reference>
<dbReference type="InterPro" id="IPR014001">
    <property type="entry name" value="Helicase_ATP-bd"/>
</dbReference>
<dbReference type="FunCoup" id="A0A1D2VBC7">
    <property type="interactions" value="559"/>
</dbReference>
<dbReference type="InterPro" id="IPR050496">
    <property type="entry name" value="SNF2_RAD54_helicase_repair"/>
</dbReference>
<dbReference type="PROSITE" id="PS51194">
    <property type="entry name" value="HELICASE_CTER"/>
    <property type="match status" value="1"/>
</dbReference>
<dbReference type="STRING" id="1344418.A0A1D2VBC7"/>
<dbReference type="GO" id="GO:0030491">
    <property type="term" value="P:heteroduplex formation"/>
    <property type="evidence" value="ECO:0007669"/>
    <property type="project" value="EnsemblFungi"/>
</dbReference>
<dbReference type="AlphaFoldDB" id="A0A1D2VBC7"/>
<dbReference type="EMBL" id="KV454489">
    <property type="protein sequence ID" value="ODV58905.1"/>
    <property type="molecule type" value="Genomic_DNA"/>
</dbReference>
<comment type="subcellular location">
    <subcellularLocation>
        <location evidence="1">Nucleus</location>
    </subcellularLocation>
</comment>
<dbReference type="InterPro" id="IPR038718">
    <property type="entry name" value="SNF2-like_sf"/>
</dbReference>
<dbReference type="GO" id="GO:0005524">
    <property type="term" value="F:ATP binding"/>
    <property type="evidence" value="ECO:0007669"/>
    <property type="project" value="UniProtKB-KW"/>
</dbReference>
<dbReference type="PROSITE" id="PS51192">
    <property type="entry name" value="HELICASE_ATP_BIND_1"/>
    <property type="match status" value="1"/>
</dbReference>
<dbReference type="RefSeq" id="XP_020045212.1">
    <property type="nucleotide sequence ID" value="XM_020190866.1"/>
</dbReference>
<dbReference type="PANTHER" id="PTHR45629:SF7">
    <property type="entry name" value="DNA EXCISION REPAIR PROTEIN ERCC-6-RELATED"/>
    <property type="match status" value="1"/>
</dbReference>
<comment type="similarity">
    <text evidence="2">Belongs to the SNF2/RAD54 helicase family.</text>
</comment>
<dbReference type="Pfam" id="PF00271">
    <property type="entry name" value="Helicase_C"/>
    <property type="match status" value="1"/>
</dbReference>
<comment type="catalytic activity">
    <reaction evidence="13">
        <text>ATP + H2O = ADP + phosphate + H(+)</text>
        <dbReference type="Rhea" id="RHEA:13065"/>
        <dbReference type="ChEBI" id="CHEBI:15377"/>
        <dbReference type="ChEBI" id="CHEBI:15378"/>
        <dbReference type="ChEBI" id="CHEBI:30616"/>
        <dbReference type="ChEBI" id="CHEBI:43474"/>
        <dbReference type="ChEBI" id="CHEBI:456216"/>
        <dbReference type="EC" id="3.6.4.12"/>
    </reaction>
</comment>
<feature type="region of interest" description="Disordered" evidence="14">
    <location>
        <begin position="178"/>
        <end position="218"/>
    </location>
</feature>
<feature type="domain" description="Helicase C-terminal" evidence="16">
    <location>
        <begin position="608"/>
        <end position="761"/>
    </location>
</feature>
<evidence type="ECO:0000256" key="12">
    <source>
        <dbReference type="ARBA" id="ARBA00023242"/>
    </source>
</evidence>
<evidence type="ECO:0000256" key="4">
    <source>
        <dbReference type="ARBA" id="ARBA00022553"/>
    </source>
</evidence>
<evidence type="ECO:0000313" key="17">
    <source>
        <dbReference type="EMBL" id="ODV58905.1"/>
    </source>
</evidence>
<evidence type="ECO:0000256" key="5">
    <source>
        <dbReference type="ARBA" id="ARBA00022741"/>
    </source>
</evidence>
<dbReference type="GO" id="GO:0045003">
    <property type="term" value="P:double-strand break repair via synthesis-dependent strand annealing"/>
    <property type="evidence" value="ECO:0007669"/>
    <property type="project" value="TreeGrafter"/>
</dbReference>
<gene>
    <name evidence="17" type="ORF">ASCRUDRAFT_38536</name>
</gene>
<keyword evidence="4" id="KW-0597">Phosphoprotein</keyword>
<dbReference type="GO" id="GO:0007131">
    <property type="term" value="P:reciprocal meiotic recombination"/>
    <property type="evidence" value="ECO:0007669"/>
    <property type="project" value="TreeGrafter"/>
</dbReference>
<dbReference type="Pfam" id="PF00176">
    <property type="entry name" value="SNF2-rel_dom"/>
    <property type="match status" value="1"/>
</dbReference>
<keyword evidence="5" id="KW-0547">Nucleotide-binding</keyword>
<dbReference type="FunFam" id="3.40.50.10810:FF:000010">
    <property type="entry name" value="DNA repair and recombination protein RAD54-like"/>
    <property type="match status" value="1"/>
</dbReference>
<dbReference type="CDD" id="cd18793">
    <property type="entry name" value="SF2_C_SNF"/>
    <property type="match status" value="1"/>
</dbReference>
<evidence type="ECO:0000256" key="3">
    <source>
        <dbReference type="ARBA" id="ARBA00012551"/>
    </source>
</evidence>
<accession>A0A1D2VBC7</accession>
<dbReference type="InterPro" id="IPR000330">
    <property type="entry name" value="SNF2_N"/>
</dbReference>
<dbReference type="GO" id="GO:0003678">
    <property type="term" value="F:DNA helicase activity"/>
    <property type="evidence" value="ECO:0007669"/>
    <property type="project" value="UniProtKB-EC"/>
</dbReference>
<evidence type="ECO:0000259" key="16">
    <source>
        <dbReference type="PROSITE" id="PS51194"/>
    </source>
</evidence>
<organism evidence="17 18">
    <name type="scientific">Ascoidea rubescens DSM 1968</name>
    <dbReference type="NCBI Taxonomy" id="1344418"/>
    <lineage>
        <taxon>Eukaryota</taxon>
        <taxon>Fungi</taxon>
        <taxon>Dikarya</taxon>
        <taxon>Ascomycota</taxon>
        <taxon>Saccharomycotina</taxon>
        <taxon>Saccharomycetes</taxon>
        <taxon>Ascoideaceae</taxon>
        <taxon>Ascoidea</taxon>
    </lineage>
</organism>
<evidence type="ECO:0000256" key="13">
    <source>
        <dbReference type="ARBA" id="ARBA00047995"/>
    </source>
</evidence>
<dbReference type="SMART" id="SM00490">
    <property type="entry name" value="HELICc"/>
    <property type="match status" value="1"/>
</dbReference>
<name>A0A1D2VBC7_9ASCO</name>
<dbReference type="GO" id="GO:0032392">
    <property type="term" value="P:DNA geometric change"/>
    <property type="evidence" value="ECO:0007669"/>
    <property type="project" value="EnsemblFungi"/>
</dbReference>
<dbReference type="GO" id="GO:0005634">
    <property type="term" value="C:nucleus"/>
    <property type="evidence" value="ECO:0007669"/>
    <property type="project" value="UniProtKB-SubCell"/>
</dbReference>
<evidence type="ECO:0000256" key="6">
    <source>
        <dbReference type="ARBA" id="ARBA00022763"/>
    </source>
</evidence>
<keyword evidence="18" id="KW-1185">Reference proteome</keyword>
<dbReference type="Proteomes" id="UP000095038">
    <property type="component" value="Unassembled WGS sequence"/>
</dbReference>
<feature type="region of interest" description="Disordered" evidence="14">
    <location>
        <begin position="1"/>
        <end position="26"/>
    </location>
</feature>
<dbReference type="GO" id="GO:0016817">
    <property type="term" value="F:hydrolase activity, acting on acid anhydrides"/>
    <property type="evidence" value="ECO:0007669"/>
    <property type="project" value="InterPro"/>
</dbReference>
<dbReference type="SMART" id="SM00487">
    <property type="entry name" value="DEXDc"/>
    <property type="match status" value="1"/>
</dbReference>
<evidence type="ECO:0000256" key="8">
    <source>
        <dbReference type="ARBA" id="ARBA00022806"/>
    </source>
</evidence>
<dbReference type="FunFam" id="3.40.50.300:FF:000332">
    <property type="entry name" value="DNA repair and recombination protein RAD54-like"/>
    <property type="match status" value="1"/>
</dbReference>
<evidence type="ECO:0000256" key="10">
    <source>
        <dbReference type="ARBA" id="ARBA00023125"/>
    </source>
</evidence>
<dbReference type="InParanoid" id="A0A1D2VBC7"/>
<evidence type="ECO:0000259" key="15">
    <source>
        <dbReference type="PROSITE" id="PS51192"/>
    </source>
</evidence>
<dbReference type="Gene3D" id="1.20.120.850">
    <property type="entry name" value="SWI2/SNF2 ATPases, N-terminal domain"/>
    <property type="match status" value="1"/>
</dbReference>
<dbReference type="InterPro" id="IPR049730">
    <property type="entry name" value="SNF2/RAD54-like_C"/>
</dbReference>
<proteinExistence type="inferred from homology"/>
<dbReference type="GO" id="GO:0006338">
    <property type="term" value="P:chromatin remodeling"/>
    <property type="evidence" value="ECO:0007669"/>
    <property type="project" value="EnsemblFungi"/>
</dbReference>
<keyword evidence="11" id="KW-0234">DNA repair</keyword>
<evidence type="ECO:0000256" key="2">
    <source>
        <dbReference type="ARBA" id="ARBA00007025"/>
    </source>
</evidence>
<keyword evidence="6" id="KW-0227">DNA damage</keyword>
<dbReference type="GeneID" id="30964502"/>
<keyword evidence="10" id="KW-0238">DNA-binding</keyword>
<dbReference type="SUPFAM" id="SSF52540">
    <property type="entry name" value="P-loop containing nucleoside triphosphate hydrolases"/>
    <property type="match status" value="2"/>
</dbReference>
<dbReference type="InterPro" id="IPR027417">
    <property type="entry name" value="P-loop_NTPase"/>
</dbReference>
<keyword evidence="12" id="KW-0539">Nucleus</keyword>
<keyword evidence="9" id="KW-0067">ATP-binding</keyword>
<dbReference type="Gene3D" id="3.40.50.300">
    <property type="entry name" value="P-loop containing nucleotide triphosphate hydrolases"/>
    <property type="match status" value="1"/>
</dbReference>
<sequence>MGRRLPNKPTAELGTGAGLPAGKRPRSIKDPLSTLLKPFHIPIKLRSSNIHSNLPLRKARTKLINYSEGQETVNGRNDDSFSINEFSRSVKKINALHPRRILINADFNSNIQITFKKSFTVPFTNQTKKNINTFSLNQPPPPLGTRRKPILLPRPLFDPNDEFAIVLYDPTIDVFPTIPPPASEASSSESSSSIELIDENQSVSENENNSVLERPSKRRKVHKSLAEILGINKNPEDVIKNAPNVPVIIDPKLSKILRPHQISGVKFLYRCTAGLIDPRARGCIMADEMGLGKTLQCIALMWTLLKQGPRGKKTIEKAIIVCPSSLVKNWANEIVKWLGENTLTPLPIDGKSTKGSDVATVISQWALATGRNIVRPVLIISYETLRRNVDKFQNTEIGLILADEGHRLKNGESLTFTSLNSLNCKRRVILSGTPIQNDLSEYFSLLSFSNPGLLGTKIEFKKLFENIILRGRDADATEKEVEKGQKKLNELTQIVSKFIIRRTNDILSKYLPVKYEHVVFCTLSPMQKKIYNYFVTSPEIKKLLRGVGSQPLKAIGILKKLCNHPDLLNLTEDIEGCDHLIPDDYVSSTANNGRNREVQTQYSGKFSILERFLYKIKRETDDKIVLISNYTQTLDLIEKMCRINRYGVLRLDGTMNVNKRQKLVDKFNNPEGKEFVFLLSSKAGGCGINLIGANRLVLIDPDWNPASDQQALARVWRDGQKKNCYVYRFISTGTIEEKIFQRQSMKLSLSSCVVDEAQDVERLFSADNLKQLFEFSPNLVCDTHTTYNCKRCKNGKQFIKSPAMLYGDSTTWNHINHEGLNNIQDSLLRNEFNFNDISFAFQYISH</sequence>
<protein>
    <recommendedName>
        <fullName evidence="3">DNA helicase</fullName>
        <ecNumber evidence="3">3.6.4.12</ecNumber>
    </recommendedName>
</protein>
<dbReference type="GO" id="GO:0000722">
    <property type="term" value="P:telomere maintenance via recombination"/>
    <property type="evidence" value="ECO:0007669"/>
    <property type="project" value="EnsemblFungi"/>
</dbReference>
<dbReference type="GO" id="GO:0003677">
    <property type="term" value="F:DNA binding"/>
    <property type="evidence" value="ECO:0007669"/>
    <property type="project" value="UniProtKB-KW"/>
</dbReference>
<feature type="domain" description="Helicase ATP-binding" evidence="15">
    <location>
        <begin position="274"/>
        <end position="452"/>
    </location>
</feature>
<dbReference type="Gene3D" id="3.40.50.10810">
    <property type="entry name" value="Tandem AAA-ATPase domain"/>
    <property type="match status" value="1"/>
</dbReference>
<dbReference type="EC" id="3.6.4.12" evidence="3"/>
<feature type="compositionally biased region" description="Low complexity" evidence="14">
    <location>
        <begin position="183"/>
        <end position="213"/>
    </location>
</feature>
<dbReference type="InterPro" id="IPR001650">
    <property type="entry name" value="Helicase_C-like"/>
</dbReference>
<evidence type="ECO:0000256" key="11">
    <source>
        <dbReference type="ARBA" id="ARBA00023204"/>
    </source>
</evidence>
<keyword evidence="7" id="KW-0378">Hydrolase</keyword>
<dbReference type="Pfam" id="PF08658">
    <property type="entry name" value="Rad54_N"/>
    <property type="match status" value="1"/>
</dbReference>
<dbReference type="OrthoDB" id="413460at2759"/>
<evidence type="ECO:0000256" key="1">
    <source>
        <dbReference type="ARBA" id="ARBA00004123"/>
    </source>
</evidence>
<dbReference type="PANTHER" id="PTHR45629">
    <property type="entry name" value="SNF2/RAD54 FAMILY MEMBER"/>
    <property type="match status" value="1"/>
</dbReference>
<dbReference type="GO" id="GO:0015616">
    <property type="term" value="F:DNA translocase activity"/>
    <property type="evidence" value="ECO:0007669"/>
    <property type="project" value="EnsemblFungi"/>
</dbReference>
<evidence type="ECO:0000313" key="18">
    <source>
        <dbReference type="Proteomes" id="UP000095038"/>
    </source>
</evidence>